<dbReference type="InterPro" id="IPR006143">
    <property type="entry name" value="RND_pump_MFP"/>
</dbReference>
<organism evidence="7 8">
    <name type="scientific">Pseudomonas fluorescens</name>
    <dbReference type="NCBI Taxonomy" id="294"/>
    <lineage>
        <taxon>Bacteria</taxon>
        <taxon>Pseudomonadati</taxon>
        <taxon>Pseudomonadota</taxon>
        <taxon>Gammaproteobacteria</taxon>
        <taxon>Pseudomonadales</taxon>
        <taxon>Pseudomonadaceae</taxon>
        <taxon>Pseudomonas</taxon>
    </lineage>
</organism>
<keyword evidence="2" id="KW-0175">Coiled coil</keyword>
<evidence type="ECO:0000313" key="7">
    <source>
        <dbReference type="EMBL" id="PKH22123.1"/>
    </source>
</evidence>
<evidence type="ECO:0000259" key="4">
    <source>
        <dbReference type="Pfam" id="PF25876"/>
    </source>
</evidence>
<dbReference type="Gene3D" id="1.10.287.470">
    <property type="entry name" value="Helix hairpin bin"/>
    <property type="match status" value="1"/>
</dbReference>
<dbReference type="RefSeq" id="WP_101219750.1">
    <property type="nucleotide sequence ID" value="NZ_KZ477992.1"/>
</dbReference>
<dbReference type="InterPro" id="IPR058624">
    <property type="entry name" value="MdtA-like_HH"/>
</dbReference>
<accession>A0A2N1E8N2</accession>
<dbReference type="GO" id="GO:1990281">
    <property type="term" value="C:efflux pump complex"/>
    <property type="evidence" value="ECO:0007669"/>
    <property type="project" value="TreeGrafter"/>
</dbReference>
<dbReference type="Proteomes" id="UP000233564">
    <property type="component" value="Unassembled WGS sequence"/>
</dbReference>
<dbReference type="Pfam" id="PF25954">
    <property type="entry name" value="Beta-barrel_RND_2"/>
    <property type="match status" value="1"/>
</dbReference>
<comment type="caution">
    <text evidence="7">The sequence shown here is derived from an EMBL/GenBank/DDBJ whole genome shotgun (WGS) entry which is preliminary data.</text>
</comment>
<feature type="domain" description="Multidrug resistance protein MdtA-like alpha-helical hairpin" evidence="4">
    <location>
        <begin position="103"/>
        <end position="163"/>
    </location>
</feature>
<evidence type="ECO:0000256" key="2">
    <source>
        <dbReference type="ARBA" id="ARBA00023054"/>
    </source>
</evidence>
<protein>
    <submittedName>
        <fullName evidence="7">Efflux transporter periplasmic adaptor subunit</fullName>
    </submittedName>
</protein>
<dbReference type="Gene3D" id="2.40.420.20">
    <property type="match status" value="1"/>
</dbReference>
<feature type="domain" description="CusB-like beta-barrel" evidence="6">
    <location>
        <begin position="201"/>
        <end position="273"/>
    </location>
</feature>
<comment type="similarity">
    <text evidence="1">Belongs to the membrane fusion protein (MFP) (TC 8.A.1) family.</text>
</comment>
<evidence type="ECO:0000256" key="1">
    <source>
        <dbReference type="ARBA" id="ARBA00009477"/>
    </source>
</evidence>
<dbReference type="InterPro" id="IPR058792">
    <property type="entry name" value="Beta-barrel_RND_2"/>
</dbReference>
<dbReference type="SUPFAM" id="SSF111369">
    <property type="entry name" value="HlyD-like secretion proteins"/>
    <property type="match status" value="1"/>
</dbReference>
<sequence length="385" mass="42318">MPARRMIIMLSLVLSVVLMLAGYKTYWIYQQLQLLHGPKPPVSVATSNAFEIPWQRQMPAAGTLKALQGIDLSTEVPGVVTQLHFESGQMVEAGQPLLQLEHQTEQAELDVAKADQRLARQNFERGQKLVEISAISKGEFDRLGAEFNRNTAVVAQRTTALEKKHIVAPFTGTIGIRQVNVGDYLQSTQVIASLQDRRQLYVDFYVPEQAVQLIRIGQSVQVEVSARPGNFSLAKVSAINPIVDDSTRNVLVRATLPNPRDDLLPGMFANLRVLLDEPTAQTVIQESAIAFSPYGQYVFVITPDNNGEPQAADASDAPPLIAEQRLIETGERRHGLVVVSKGLNKGEQVVTAGQLKLKHGTPVRISIDRSQADGPRPMPDREGTQ</sequence>
<reference evidence="7 8" key="1">
    <citation type="submission" date="2017-08" db="EMBL/GenBank/DDBJ databases">
        <authorList>
            <person name="de Groot N.N."/>
        </authorList>
    </citation>
    <scope>NUCLEOTIDE SEQUENCE [LARGE SCALE GENOMIC DNA]</scope>
    <source>
        <strain evidence="7 8">PfR 37</strain>
    </source>
</reference>
<dbReference type="PANTHER" id="PTHR30469:SF11">
    <property type="entry name" value="BLL4320 PROTEIN"/>
    <property type="match status" value="1"/>
</dbReference>
<dbReference type="AlphaFoldDB" id="A0A2N1E8N2"/>
<evidence type="ECO:0000259" key="6">
    <source>
        <dbReference type="Pfam" id="PF25954"/>
    </source>
</evidence>
<proteinExistence type="inferred from homology"/>
<dbReference type="Pfam" id="PF25917">
    <property type="entry name" value="BSH_RND"/>
    <property type="match status" value="1"/>
</dbReference>
<name>A0A2N1E8N2_PSEFL</name>
<evidence type="ECO:0000313" key="8">
    <source>
        <dbReference type="Proteomes" id="UP000233564"/>
    </source>
</evidence>
<dbReference type="GO" id="GO:0015562">
    <property type="term" value="F:efflux transmembrane transporter activity"/>
    <property type="evidence" value="ECO:0007669"/>
    <property type="project" value="TreeGrafter"/>
</dbReference>
<evidence type="ECO:0000256" key="3">
    <source>
        <dbReference type="SAM" id="MobiDB-lite"/>
    </source>
</evidence>
<dbReference type="NCBIfam" id="TIGR01730">
    <property type="entry name" value="RND_mfp"/>
    <property type="match status" value="1"/>
</dbReference>
<dbReference type="PANTHER" id="PTHR30469">
    <property type="entry name" value="MULTIDRUG RESISTANCE PROTEIN MDTA"/>
    <property type="match status" value="1"/>
</dbReference>
<evidence type="ECO:0000259" key="5">
    <source>
        <dbReference type="Pfam" id="PF25917"/>
    </source>
</evidence>
<gene>
    <name evidence="7" type="ORF">CIB54_10455</name>
</gene>
<dbReference type="FunFam" id="2.40.30.170:FF:000010">
    <property type="entry name" value="Efflux RND transporter periplasmic adaptor subunit"/>
    <property type="match status" value="1"/>
</dbReference>
<dbReference type="Gene3D" id="2.40.30.170">
    <property type="match status" value="1"/>
</dbReference>
<feature type="region of interest" description="Disordered" evidence="3">
    <location>
        <begin position="361"/>
        <end position="385"/>
    </location>
</feature>
<dbReference type="InterPro" id="IPR058625">
    <property type="entry name" value="MdtA-like_BSH"/>
</dbReference>
<dbReference type="EMBL" id="NVXX01000013">
    <property type="protein sequence ID" value="PKH22123.1"/>
    <property type="molecule type" value="Genomic_DNA"/>
</dbReference>
<dbReference type="Pfam" id="PF25876">
    <property type="entry name" value="HH_MFP_RND"/>
    <property type="match status" value="1"/>
</dbReference>
<dbReference type="Gene3D" id="2.40.50.100">
    <property type="match status" value="1"/>
</dbReference>
<feature type="domain" description="Multidrug resistance protein MdtA-like barrel-sandwich hybrid" evidence="5">
    <location>
        <begin position="71"/>
        <end position="189"/>
    </location>
</feature>